<dbReference type="EMBL" id="JBIAQY010000001">
    <property type="protein sequence ID" value="MFF3566959.1"/>
    <property type="molecule type" value="Genomic_DNA"/>
</dbReference>
<dbReference type="EC" id="2.1.1.-" evidence="1"/>
<organism evidence="1 2">
    <name type="scientific">Nocardia jiangxiensis</name>
    <dbReference type="NCBI Taxonomy" id="282685"/>
    <lineage>
        <taxon>Bacteria</taxon>
        <taxon>Bacillati</taxon>
        <taxon>Actinomycetota</taxon>
        <taxon>Actinomycetes</taxon>
        <taxon>Mycobacteriales</taxon>
        <taxon>Nocardiaceae</taxon>
        <taxon>Nocardia</taxon>
    </lineage>
</organism>
<dbReference type="InterPro" id="IPR006764">
    <property type="entry name" value="SAM_dep_MeTrfase_SAV2177_type"/>
</dbReference>
<dbReference type="PIRSF" id="PIRSF017393">
    <property type="entry name" value="MTase_SAV2177"/>
    <property type="match status" value="1"/>
</dbReference>
<dbReference type="CDD" id="cd02440">
    <property type="entry name" value="AdoMet_MTases"/>
    <property type="match status" value="1"/>
</dbReference>
<dbReference type="Proteomes" id="UP001601992">
    <property type="component" value="Unassembled WGS sequence"/>
</dbReference>
<evidence type="ECO:0000313" key="2">
    <source>
        <dbReference type="Proteomes" id="UP001601992"/>
    </source>
</evidence>
<dbReference type="RefSeq" id="WP_083896022.1">
    <property type="nucleotide sequence ID" value="NZ_JBIAQY010000001.1"/>
</dbReference>
<proteinExistence type="predicted"/>
<keyword evidence="2" id="KW-1185">Reference proteome</keyword>
<dbReference type="InterPro" id="IPR029063">
    <property type="entry name" value="SAM-dependent_MTases_sf"/>
</dbReference>
<dbReference type="SUPFAM" id="SSF53335">
    <property type="entry name" value="S-adenosyl-L-methionine-dependent methyltransferases"/>
    <property type="match status" value="1"/>
</dbReference>
<gene>
    <name evidence="1" type="ORF">ACFYXQ_04165</name>
</gene>
<protein>
    <submittedName>
        <fullName evidence="1">SAM-dependent methyltransferase</fullName>
        <ecNumber evidence="1">2.1.1.-</ecNumber>
    </submittedName>
</protein>
<dbReference type="GO" id="GO:0032259">
    <property type="term" value="P:methylation"/>
    <property type="evidence" value="ECO:0007669"/>
    <property type="project" value="UniProtKB-KW"/>
</dbReference>
<sequence length="270" mass="28989">MSGDRPAPEGIDPAKPNAARVYDYLLGGKDNYSADRAVAKRMLEVAPENRTLAWFSRKFLTGAARLAAEGGVRQFIDIGAGIPTSPSVYETVAEIDPAVRVASVDYDPVVCVHANAITAGQTGVTPMHADFREPSDLIARLRTEAGIDFDQPVALLIVGVLHFIMDHERPAEILARFSEVMAPGSYVAFTHGSTETDDTFVNQTASDTKGSTAQFVFRSKSEVAKLFDGFDILDPGIVTVQEWLADNLPPTRLVILAGVGHKPEGPGDHG</sequence>
<keyword evidence="1" id="KW-0808">Transferase</keyword>
<comment type="caution">
    <text evidence="1">The sequence shown here is derived from an EMBL/GenBank/DDBJ whole genome shotgun (WGS) entry which is preliminary data.</text>
</comment>
<name>A0ABW6RVE1_9NOCA</name>
<accession>A0ABW6RVE1</accession>
<keyword evidence="1" id="KW-0489">Methyltransferase</keyword>
<dbReference type="Gene3D" id="3.40.50.150">
    <property type="entry name" value="Vaccinia Virus protein VP39"/>
    <property type="match status" value="1"/>
</dbReference>
<dbReference type="Pfam" id="PF04672">
    <property type="entry name" value="Methyltransf_19"/>
    <property type="match status" value="1"/>
</dbReference>
<evidence type="ECO:0000313" key="1">
    <source>
        <dbReference type="EMBL" id="MFF3566959.1"/>
    </source>
</evidence>
<dbReference type="GO" id="GO:0008168">
    <property type="term" value="F:methyltransferase activity"/>
    <property type="evidence" value="ECO:0007669"/>
    <property type="project" value="UniProtKB-KW"/>
</dbReference>
<reference evidence="1 2" key="1">
    <citation type="submission" date="2024-10" db="EMBL/GenBank/DDBJ databases">
        <title>The Natural Products Discovery Center: Release of the First 8490 Sequenced Strains for Exploring Actinobacteria Biosynthetic Diversity.</title>
        <authorList>
            <person name="Kalkreuter E."/>
            <person name="Kautsar S.A."/>
            <person name="Yang D."/>
            <person name="Bader C.D."/>
            <person name="Teijaro C.N."/>
            <person name="Fluegel L."/>
            <person name="Davis C.M."/>
            <person name="Simpson J.R."/>
            <person name="Lauterbach L."/>
            <person name="Steele A.D."/>
            <person name="Gui C."/>
            <person name="Meng S."/>
            <person name="Li G."/>
            <person name="Viehrig K."/>
            <person name="Ye F."/>
            <person name="Su P."/>
            <person name="Kiefer A.F."/>
            <person name="Nichols A."/>
            <person name="Cepeda A.J."/>
            <person name="Yan W."/>
            <person name="Fan B."/>
            <person name="Jiang Y."/>
            <person name="Adhikari A."/>
            <person name="Zheng C.-J."/>
            <person name="Schuster L."/>
            <person name="Cowan T.M."/>
            <person name="Smanski M.J."/>
            <person name="Chevrette M.G."/>
            <person name="De Carvalho L.P.S."/>
            <person name="Shen B."/>
        </authorList>
    </citation>
    <scope>NUCLEOTIDE SEQUENCE [LARGE SCALE GENOMIC DNA]</scope>
    <source>
        <strain evidence="1 2">NPDC002593</strain>
    </source>
</reference>